<comment type="caution">
    <text evidence="2">The sequence shown here is derived from an EMBL/GenBank/DDBJ whole genome shotgun (WGS) entry which is preliminary data.</text>
</comment>
<organism evidence="2 3">
    <name type="scientific">Trichonephila clavipes</name>
    <name type="common">Golden silk orbweaver</name>
    <name type="synonym">Nephila clavipes</name>
    <dbReference type="NCBI Taxonomy" id="2585209"/>
    <lineage>
        <taxon>Eukaryota</taxon>
        <taxon>Metazoa</taxon>
        <taxon>Ecdysozoa</taxon>
        <taxon>Arthropoda</taxon>
        <taxon>Chelicerata</taxon>
        <taxon>Arachnida</taxon>
        <taxon>Araneae</taxon>
        <taxon>Araneomorphae</taxon>
        <taxon>Entelegynae</taxon>
        <taxon>Araneoidea</taxon>
        <taxon>Nephilidae</taxon>
        <taxon>Trichonephila</taxon>
    </lineage>
</organism>
<sequence length="144" mass="16626">MSLDSDYLTPKGRLRIWRQAHEAMDTARQFGTVQGHEGSIMVWGVFRVTVRNNWLGDHLHPFMLFCFPYGNGVFQQDNFISHKSQLATGWLDEHPSDFSVINWPPRSPDLNPVEHLWDVLKQGVKDHLTVQTDLTELWTALANI</sequence>
<dbReference type="EMBL" id="BMAU01021206">
    <property type="protein sequence ID" value="GFX99285.1"/>
    <property type="molecule type" value="Genomic_DNA"/>
</dbReference>
<evidence type="ECO:0000313" key="2">
    <source>
        <dbReference type="EMBL" id="GFX99285.1"/>
    </source>
</evidence>
<proteinExistence type="predicted"/>
<name>A0A8X6RZF3_TRICX</name>
<keyword evidence="3" id="KW-1185">Reference proteome</keyword>
<dbReference type="GO" id="GO:0003676">
    <property type="term" value="F:nucleic acid binding"/>
    <property type="evidence" value="ECO:0007669"/>
    <property type="project" value="InterPro"/>
</dbReference>
<evidence type="ECO:0000313" key="3">
    <source>
        <dbReference type="Proteomes" id="UP000887159"/>
    </source>
</evidence>
<dbReference type="InterPro" id="IPR036397">
    <property type="entry name" value="RNaseH_sf"/>
</dbReference>
<accession>A0A8X6RZF3</accession>
<dbReference type="AlphaFoldDB" id="A0A8X6RZF3"/>
<gene>
    <name evidence="2" type="primary">tc1a_108</name>
    <name evidence="2" type="ORF">TNCV_2494661</name>
</gene>
<dbReference type="Proteomes" id="UP000887159">
    <property type="component" value="Unassembled WGS sequence"/>
</dbReference>
<protein>
    <submittedName>
        <fullName evidence="2">Transposable element Tc1 transposase</fullName>
    </submittedName>
</protein>
<dbReference type="Pfam" id="PF13358">
    <property type="entry name" value="DDE_3"/>
    <property type="match status" value="1"/>
</dbReference>
<dbReference type="Gene3D" id="3.30.420.10">
    <property type="entry name" value="Ribonuclease H-like superfamily/Ribonuclease H"/>
    <property type="match status" value="1"/>
</dbReference>
<evidence type="ECO:0000259" key="1">
    <source>
        <dbReference type="Pfam" id="PF13358"/>
    </source>
</evidence>
<reference evidence="2" key="1">
    <citation type="submission" date="2020-08" db="EMBL/GenBank/DDBJ databases">
        <title>Multicomponent nature underlies the extraordinary mechanical properties of spider dragline silk.</title>
        <authorList>
            <person name="Kono N."/>
            <person name="Nakamura H."/>
            <person name="Mori M."/>
            <person name="Yoshida Y."/>
            <person name="Ohtoshi R."/>
            <person name="Malay A.D."/>
            <person name="Moran D.A.P."/>
            <person name="Tomita M."/>
            <person name="Numata K."/>
            <person name="Arakawa K."/>
        </authorList>
    </citation>
    <scope>NUCLEOTIDE SEQUENCE</scope>
</reference>
<feature type="domain" description="Tc1-like transposase DDE" evidence="1">
    <location>
        <begin position="74"/>
        <end position="130"/>
    </location>
</feature>
<dbReference type="InterPro" id="IPR038717">
    <property type="entry name" value="Tc1-like_DDE_dom"/>
</dbReference>